<gene>
    <name evidence="1" type="ORF">ACH5RR_003331</name>
</gene>
<keyword evidence="2" id="KW-1185">Reference proteome</keyword>
<dbReference type="Pfam" id="PF14223">
    <property type="entry name" value="Retrotran_gag_2"/>
    <property type="match status" value="1"/>
</dbReference>
<organism evidence="1 2">
    <name type="scientific">Cinchona calisaya</name>
    <dbReference type="NCBI Taxonomy" id="153742"/>
    <lineage>
        <taxon>Eukaryota</taxon>
        <taxon>Viridiplantae</taxon>
        <taxon>Streptophyta</taxon>
        <taxon>Embryophyta</taxon>
        <taxon>Tracheophyta</taxon>
        <taxon>Spermatophyta</taxon>
        <taxon>Magnoliopsida</taxon>
        <taxon>eudicotyledons</taxon>
        <taxon>Gunneridae</taxon>
        <taxon>Pentapetalae</taxon>
        <taxon>asterids</taxon>
        <taxon>lamiids</taxon>
        <taxon>Gentianales</taxon>
        <taxon>Rubiaceae</taxon>
        <taxon>Cinchonoideae</taxon>
        <taxon>Cinchoneae</taxon>
        <taxon>Cinchona</taxon>
    </lineage>
</organism>
<protein>
    <recommendedName>
        <fullName evidence="3">Zinc finger, CCHC-type</fullName>
    </recommendedName>
</protein>
<dbReference type="EMBL" id="JBJUIK010000002">
    <property type="protein sequence ID" value="KAL3534870.1"/>
    <property type="molecule type" value="Genomic_DNA"/>
</dbReference>
<evidence type="ECO:0008006" key="3">
    <source>
        <dbReference type="Google" id="ProtNLM"/>
    </source>
</evidence>
<comment type="caution">
    <text evidence="1">The sequence shown here is derived from an EMBL/GenBank/DDBJ whole genome shotgun (WGS) entry which is preliminary data.</text>
</comment>
<sequence length="147" mass="16888">MKILLTTLHVAYVLITERPKETEGETLEQTRSRQKWDNDDFICMGHILNGMSDGLFDTYQDAISAKDLWERLEARYMQEDATSQAVDSEISNQLIGLMIYLSIKAGHYKVECRIFKKKEKDKGSDSKSKDLVAMISELNLVYDDDKA</sequence>
<reference evidence="1 2" key="1">
    <citation type="submission" date="2024-11" db="EMBL/GenBank/DDBJ databases">
        <title>A near-complete genome assembly of Cinchona calisaya.</title>
        <authorList>
            <person name="Lian D.C."/>
            <person name="Zhao X.W."/>
            <person name="Wei L."/>
        </authorList>
    </citation>
    <scope>NUCLEOTIDE SEQUENCE [LARGE SCALE GENOMIC DNA]</scope>
    <source>
        <tissue evidence="1">Nenye</tissue>
    </source>
</reference>
<name>A0ABD3AUK4_9GENT</name>
<proteinExistence type="predicted"/>
<evidence type="ECO:0000313" key="2">
    <source>
        <dbReference type="Proteomes" id="UP001630127"/>
    </source>
</evidence>
<evidence type="ECO:0000313" key="1">
    <source>
        <dbReference type="EMBL" id="KAL3534870.1"/>
    </source>
</evidence>
<dbReference type="PANTHER" id="PTHR47592:SF29">
    <property type="entry name" value="ZINC FINGER, CCHC-TYPE"/>
    <property type="match status" value="1"/>
</dbReference>
<dbReference type="PANTHER" id="PTHR47592">
    <property type="entry name" value="PBF68 PROTEIN"/>
    <property type="match status" value="1"/>
</dbReference>
<dbReference type="Proteomes" id="UP001630127">
    <property type="component" value="Unassembled WGS sequence"/>
</dbReference>
<dbReference type="AlphaFoldDB" id="A0ABD3AUK4"/>
<accession>A0ABD3AUK4</accession>